<dbReference type="GO" id="GO:0008745">
    <property type="term" value="F:N-acetylmuramoyl-L-alanine amidase activity"/>
    <property type="evidence" value="ECO:0007669"/>
    <property type="project" value="UniProtKB-EC"/>
</dbReference>
<keyword evidence="7 12" id="KW-0378">Hydrolase</keyword>
<keyword evidence="5 10" id="KW-0732">Signal</keyword>
<dbReference type="Pfam" id="PF01476">
    <property type="entry name" value="LysM"/>
    <property type="match status" value="1"/>
</dbReference>
<dbReference type="Pfam" id="PF01520">
    <property type="entry name" value="Amidase_3"/>
    <property type="match status" value="1"/>
</dbReference>
<dbReference type="InterPro" id="IPR021731">
    <property type="entry name" value="AMIN_dom"/>
</dbReference>
<sequence>MTLLKRSFIPRFTLAAFLVGGLLLAQTSMAADIQQVRMWLSPEKTRLVFDLSAGVTHKIFTLSNPERLVLDITGAQMKASLSTLELTNSPISKIRTGENGDDLRVVLDLNRAVKPRSFELKPNEQYGDRLVLDLFTDVQSKTPVAQATAPAVPAKLRDIVIAIDAGHGGDDPGAIGAGGVREKDVVLEIAREVKRLIDQEPGFSAELIRDGDYYISLRGRTKKARNQSADMFVSIHADAFKDARAKGASVWVLSNRGATSEMGRWLASKENSTDLIGGVGGVSLEDKDEVLAGVLLDMSMHASRSDSKQIANRIHANIDTFAKMHKPHVESAGFMVLKSPDIPSILVETGFISNPEEARLLKTSAYRKKMAKAIYSGIRTHFWNKPPAYTLVAHQKSEGLNAQGKRVYKVESGDTLSVIASRHGVSLNTLRKANEIKGDKIRIGQVLQIPST</sequence>
<accession>A0AAW7XIP8</accession>
<evidence type="ECO:0000256" key="4">
    <source>
        <dbReference type="ARBA" id="ARBA00011901"/>
    </source>
</evidence>
<comment type="caution">
    <text evidence="12">The sequence shown here is derived from an EMBL/GenBank/DDBJ whole genome shotgun (WGS) entry which is preliminary data.</text>
</comment>
<dbReference type="InterPro" id="IPR050695">
    <property type="entry name" value="N-acetylmuramoyl_amidase_3"/>
</dbReference>
<evidence type="ECO:0000256" key="2">
    <source>
        <dbReference type="ARBA" id="ARBA00004418"/>
    </source>
</evidence>
<evidence type="ECO:0000259" key="11">
    <source>
        <dbReference type="PROSITE" id="PS51782"/>
    </source>
</evidence>
<keyword evidence="8" id="KW-0961">Cell wall biogenesis/degradation</keyword>
<evidence type="ECO:0000256" key="8">
    <source>
        <dbReference type="ARBA" id="ARBA00023316"/>
    </source>
</evidence>
<comment type="similarity">
    <text evidence="3">Belongs to the N-acetylmuramoyl-L-alanine amidase 3 family.</text>
</comment>
<dbReference type="Gene3D" id="3.10.350.10">
    <property type="entry name" value="LysM domain"/>
    <property type="match status" value="1"/>
</dbReference>
<dbReference type="SMART" id="SM00646">
    <property type="entry name" value="Ami_3"/>
    <property type="match status" value="1"/>
</dbReference>
<proteinExistence type="inferred from homology"/>
<dbReference type="AlphaFoldDB" id="A0AAW7XIP8"/>
<dbReference type="Gene3D" id="3.40.630.40">
    <property type="entry name" value="Zn-dependent exopeptidases"/>
    <property type="match status" value="1"/>
</dbReference>
<dbReference type="SUPFAM" id="SSF53187">
    <property type="entry name" value="Zn-dependent exopeptidases"/>
    <property type="match status" value="1"/>
</dbReference>
<dbReference type="PROSITE" id="PS51782">
    <property type="entry name" value="LYSM"/>
    <property type="match status" value="1"/>
</dbReference>
<evidence type="ECO:0000256" key="9">
    <source>
        <dbReference type="ARBA" id="ARBA00074581"/>
    </source>
</evidence>
<dbReference type="SUPFAM" id="SSF54106">
    <property type="entry name" value="LysM domain"/>
    <property type="match status" value="1"/>
</dbReference>
<dbReference type="GO" id="GO:0030288">
    <property type="term" value="C:outer membrane-bounded periplasmic space"/>
    <property type="evidence" value="ECO:0007669"/>
    <property type="project" value="TreeGrafter"/>
</dbReference>
<dbReference type="InterPro" id="IPR018392">
    <property type="entry name" value="LysM"/>
</dbReference>
<dbReference type="GO" id="GO:0071555">
    <property type="term" value="P:cell wall organization"/>
    <property type="evidence" value="ECO:0007669"/>
    <property type="project" value="UniProtKB-KW"/>
</dbReference>
<evidence type="ECO:0000256" key="10">
    <source>
        <dbReference type="SAM" id="SignalP"/>
    </source>
</evidence>
<feature type="chain" id="PRO_5043902884" description="N-acetylmuramoyl-L-alanine amidase AmiC" evidence="10">
    <location>
        <begin position="31"/>
        <end position="452"/>
    </location>
</feature>
<dbReference type="Proteomes" id="UP001169862">
    <property type="component" value="Unassembled WGS sequence"/>
</dbReference>
<evidence type="ECO:0000256" key="1">
    <source>
        <dbReference type="ARBA" id="ARBA00001561"/>
    </source>
</evidence>
<dbReference type="EMBL" id="JAUOPG010000007">
    <property type="protein sequence ID" value="MDO6454301.1"/>
    <property type="molecule type" value="Genomic_DNA"/>
</dbReference>
<keyword evidence="6" id="KW-0574">Periplasm</keyword>
<feature type="domain" description="LysM" evidence="11">
    <location>
        <begin position="406"/>
        <end position="449"/>
    </location>
</feature>
<evidence type="ECO:0000256" key="3">
    <source>
        <dbReference type="ARBA" id="ARBA00010860"/>
    </source>
</evidence>
<organism evidence="12 13">
    <name type="scientific">Neptunomonas phycophila</name>
    <dbReference type="NCBI Taxonomy" id="1572645"/>
    <lineage>
        <taxon>Bacteria</taxon>
        <taxon>Pseudomonadati</taxon>
        <taxon>Pseudomonadota</taxon>
        <taxon>Gammaproteobacteria</taxon>
        <taxon>Oceanospirillales</taxon>
        <taxon>Oceanospirillaceae</taxon>
        <taxon>Neptunomonas</taxon>
    </lineage>
</organism>
<dbReference type="PANTHER" id="PTHR30404">
    <property type="entry name" value="N-ACETYLMURAMOYL-L-ALANINE AMIDASE"/>
    <property type="match status" value="1"/>
</dbReference>
<dbReference type="InterPro" id="IPR002508">
    <property type="entry name" value="MurNAc-LAA_cat"/>
</dbReference>
<feature type="signal peptide" evidence="10">
    <location>
        <begin position="1"/>
        <end position="30"/>
    </location>
</feature>
<dbReference type="InterPro" id="IPR036779">
    <property type="entry name" value="LysM_dom_sf"/>
</dbReference>
<dbReference type="CDD" id="cd02696">
    <property type="entry name" value="MurNAc-LAA"/>
    <property type="match status" value="1"/>
</dbReference>
<dbReference type="PANTHER" id="PTHR30404:SF0">
    <property type="entry name" value="N-ACETYLMURAMOYL-L-ALANINE AMIDASE AMIC"/>
    <property type="match status" value="1"/>
</dbReference>
<name>A0AAW7XIP8_9GAMM</name>
<evidence type="ECO:0000313" key="13">
    <source>
        <dbReference type="Proteomes" id="UP001169862"/>
    </source>
</evidence>
<evidence type="ECO:0000256" key="5">
    <source>
        <dbReference type="ARBA" id="ARBA00022729"/>
    </source>
</evidence>
<gene>
    <name evidence="12" type="ORF">Q4490_12075</name>
</gene>
<protein>
    <recommendedName>
        <fullName evidence="9">N-acetylmuramoyl-L-alanine amidase AmiC</fullName>
        <ecNumber evidence="4">3.5.1.28</ecNumber>
    </recommendedName>
</protein>
<dbReference type="GO" id="GO:0009253">
    <property type="term" value="P:peptidoglycan catabolic process"/>
    <property type="evidence" value="ECO:0007669"/>
    <property type="project" value="InterPro"/>
</dbReference>
<dbReference type="EC" id="3.5.1.28" evidence="4"/>
<dbReference type="Pfam" id="PF11741">
    <property type="entry name" value="AMIN"/>
    <property type="match status" value="1"/>
</dbReference>
<evidence type="ECO:0000313" key="12">
    <source>
        <dbReference type="EMBL" id="MDO6454301.1"/>
    </source>
</evidence>
<evidence type="ECO:0000256" key="6">
    <source>
        <dbReference type="ARBA" id="ARBA00022764"/>
    </source>
</evidence>
<dbReference type="RefSeq" id="WP_303550853.1">
    <property type="nucleotide sequence ID" value="NZ_JAUOPG010000007.1"/>
</dbReference>
<dbReference type="FunFam" id="3.40.630.40:FF:000001">
    <property type="entry name" value="N-acetylmuramoyl-L-alanine amidase"/>
    <property type="match status" value="1"/>
</dbReference>
<dbReference type="SMART" id="SM00257">
    <property type="entry name" value="LysM"/>
    <property type="match status" value="1"/>
</dbReference>
<reference evidence="12" key="1">
    <citation type="submission" date="2023-07" db="EMBL/GenBank/DDBJ databases">
        <title>Genome content predicts the carbon catabolic preferences of heterotrophic bacteria.</title>
        <authorList>
            <person name="Gralka M."/>
        </authorList>
    </citation>
    <scope>NUCLEOTIDE SEQUENCE</scope>
    <source>
        <strain evidence="12">I2M16</strain>
    </source>
</reference>
<comment type="subcellular location">
    <subcellularLocation>
        <location evidence="2">Periplasm</location>
    </subcellularLocation>
</comment>
<comment type="catalytic activity">
    <reaction evidence="1">
        <text>Hydrolyzes the link between N-acetylmuramoyl residues and L-amino acid residues in certain cell-wall glycopeptides.</text>
        <dbReference type="EC" id="3.5.1.28"/>
    </reaction>
</comment>
<dbReference type="Gene3D" id="2.60.40.3500">
    <property type="match status" value="1"/>
</dbReference>
<dbReference type="CDD" id="cd00118">
    <property type="entry name" value="LysM"/>
    <property type="match status" value="1"/>
</dbReference>
<evidence type="ECO:0000256" key="7">
    <source>
        <dbReference type="ARBA" id="ARBA00022801"/>
    </source>
</evidence>